<reference evidence="1" key="3">
    <citation type="submission" date="2020-12" db="UniProtKB">
        <authorList>
            <consortium name="EnsemblPlants"/>
        </authorList>
    </citation>
    <scope>IDENTIFICATION</scope>
</reference>
<keyword evidence="2" id="KW-1185">Reference proteome</keyword>
<proteinExistence type="predicted"/>
<dbReference type="AlphaFoldDB" id="A0A7I3ZQG6"/>
<sequence length="64" mass="7486">ILKKIRKGERSVLPSNCDHNFINLIKECYSFNPPQHPKFGDICERLISLKIKFLIGFYEDMCPS</sequence>
<accession>A0A7I3ZQG6</accession>
<evidence type="ECO:0008006" key="3">
    <source>
        <dbReference type="Google" id="ProtNLM"/>
    </source>
</evidence>
<dbReference type="InParanoid" id="A0A7I3ZQG6"/>
<dbReference type="SUPFAM" id="SSF56112">
    <property type="entry name" value="Protein kinase-like (PK-like)"/>
    <property type="match status" value="1"/>
</dbReference>
<dbReference type="EnsemblPlants" id="Pp3c8_12220V3.1">
    <property type="protein sequence ID" value="PAC:32964409.CDS.1"/>
    <property type="gene ID" value="Pp3c8_12220"/>
</dbReference>
<evidence type="ECO:0000313" key="1">
    <source>
        <dbReference type="EnsemblPlants" id="PAC:32964409.CDS.1"/>
    </source>
</evidence>
<dbReference type="Proteomes" id="UP000006727">
    <property type="component" value="Chromosome 8"/>
</dbReference>
<reference evidence="1 2" key="2">
    <citation type="journal article" date="2018" name="Plant J.">
        <title>The Physcomitrella patens chromosome-scale assembly reveals moss genome structure and evolution.</title>
        <authorList>
            <person name="Lang D."/>
            <person name="Ullrich K.K."/>
            <person name="Murat F."/>
            <person name="Fuchs J."/>
            <person name="Jenkins J."/>
            <person name="Haas F.B."/>
            <person name="Piednoel M."/>
            <person name="Gundlach H."/>
            <person name="Van Bel M."/>
            <person name="Meyberg R."/>
            <person name="Vives C."/>
            <person name="Morata J."/>
            <person name="Symeonidi A."/>
            <person name="Hiss M."/>
            <person name="Muchero W."/>
            <person name="Kamisugi Y."/>
            <person name="Saleh O."/>
            <person name="Blanc G."/>
            <person name="Decker E.L."/>
            <person name="van Gessel N."/>
            <person name="Grimwood J."/>
            <person name="Hayes R.D."/>
            <person name="Graham S.W."/>
            <person name="Gunter L.E."/>
            <person name="McDaniel S.F."/>
            <person name="Hoernstein S.N.W."/>
            <person name="Larsson A."/>
            <person name="Li F.W."/>
            <person name="Perroud P.F."/>
            <person name="Phillips J."/>
            <person name="Ranjan P."/>
            <person name="Rokshar D.S."/>
            <person name="Rothfels C.J."/>
            <person name="Schneider L."/>
            <person name="Shu S."/>
            <person name="Stevenson D.W."/>
            <person name="Thummler F."/>
            <person name="Tillich M."/>
            <person name="Villarreal Aguilar J.C."/>
            <person name="Widiez T."/>
            <person name="Wong G.K."/>
            <person name="Wymore A."/>
            <person name="Zhang Y."/>
            <person name="Zimmer A.D."/>
            <person name="Quatrano R.S."/>
            <person name="Mayer K.F.X."/>
            <person name="Goodstein D."/>
            <person name="Casacuberta J.M."/>
            <person name="Vandepoele K."/>
            <person name="Reski R."/>
            <person name="Cuming A.C."/>
            <person name="Tuskan G.A."/>
            <person name="Maumus F."/>
            <person name="Salse J."/>
            <person name="Schmutz J."/>
            <person name="Rensing S.A."/>
        </authorList>
    </citation>
    <scope>NUCLEOTIDE SEQUENCE [LARGE SCALE GENOMIC DNA]</scope>
    <source>
        <strain evidence="1 2">cv. Gransden 2004</strain>
    </source>
</reference>
<dbReference type="Gene3D" id="1.10.510.10">
    <property type="entry name" value="Transferase(Phosphotransferase) domain 1"/>
    <property type="match status" value="1"/>
</dbReference>
<evidence type="ECO:0000313" key="2">
    <source>
        <dbReference type="Proteomes" id="UP000006727"/>
    </source>
</evidence>
<protein>
    <recommendedName>
        <fullName evidence="3">Serine-threonine/tyrosine-protein kinase catalytic domain-containing protein</fullName>
    </recommendedName>
</protein>
<dbReference type="Gramene" id="Pp3c8_12220V3.1">
    <property type="protein sequence ID" value="PAC:32964409.CDS.1"/>
    <property type="gene ID" value="Pp3c8_12220"/>
</dbReference>
<name>A0A7I3ZQG6_PHYPA</name>
<organism evidence="1 2">
    <name type="scientific">Physcomitrium patens</name>
    <name type="common">Spreading-leaved earth moss</name>
    <name type="synonym">Physcomitrella patens</name>
    <dbReference type="NCBI Taxonomy" id="3218"/>
    <lineage>
        <taxon>Eukaryota</taxon>
        <taxon>Viridiplantae</taxon>
        <taxon>Streptophyta</taxon>
        <taxon>Embryophyta</taxon>
        <taxon>Bryophyta</taxon>
        <taxon>Bryophytina</taxon>
        <taxon>Bryopsida</taxon>
        <taxon>Funariidae</taxon>
        <taxon>Funariales</taxon>
        <taxon>Funariaceae</taxon>
        <taxon>Physcomitrium</taxon>
    </lineage>
</organism>
<reference evidence="1 2" key="1">
    <citation type="journal article" date="2008" name="Science">
        <title>The Physcomitrella genome reveals evolutionary insights into the conquest of land by plants.</title>
        <authorList>
            <person name="Rensing S."/>
            <person name="Lang D."/>
            <person name="Zimmer A."/>
            <person name="Terry A."/>
            <person name="Salamov A."/>
            <person name="Shapiro H."/>
            <person name="Nishiyama T."/>
            <person name="Perroud P.-F."/>
            <person name="Lindquist E."/>
            <person name="Kamisugi Y."/>
            <person name="Tanahashi T."/>
            <person name="Sakakibara K."/>
            <person name="Fujita T."/>
            <person name="Oishi K."/>
            <person name="Shin-I T."/>
            <person name="Kuroki Y."/>
            <person name="Toyoda A."/>
            <person name="Suzuki Y."/>
            <person name="Hashimoto A."/>
            <person name="Yamaguchi K."/>
            <person name="Sugano A."/>
            <person name="Kohara Y."/>
            <person name="Fujiyama A."/>
            <person name="Anterola A."/>
            <person name="Aoki S."/>
            <person name="Ashton N."/>
            <person name="Barbazuk W.B."/>
            <person name="Barker E."/>
            <person name="Bennetzen J."/>
            <person name="Bezanilla M."/>
            <person name="Blankenship R."/>
            <person name="Cho S.H."/>
            <person name="Dutcher S."/>
            <person name="Estelle M."/>
            <person name="Fawcett J.A."/>
            <person name="Gundlach H."/>
            <person name="Hanada K."/>
            <person name="Heyl A."/>
            <person name="Hicks K.A."/>
            <person name="Hugh J."/>
            <person name="Lohr M."/>
            <person name="Mayer K."/>
            <person name="Melkozernov A."/>
            <person name="Murata T."/>
            <person name="Nelson D."/>
            <person name="Pils B."/>
            <person name="Prigge M."/>
            <person name="Reiss B."/>
            <person name="Renner T."/>
            <person name="Rombauts S."/>
            <person name="Rushton P."/>
            <person name="Sanderfoot A."/>
            <person name="Schween G."/>
            <person name="Shiu S.-H."/>
            <person name="Stueber K."/>
            <person name="Theodoulou F.L."/>
            <person name="Tu H."/>
            <person name="Van de Peer Y."/>
            <person name="Verrier P.J."/>
            <person name="Waters E."/>
            <person name="Wood A."/>
            <person name="Yang L."/>
            <person name="Cove D."/>
            <person name="Cuming A."/>
            <person name="Hasebe M."/>
            <person name="Lucas S."/>
            <person name="Mishler D.B."/>
            <person name="Reski R."/>
            <person name="Grigoriev I."/>
            <person name="Quatrano R.S."/>
            <person name="Boore J.L."/>
        </authorList>
    </citation>
    <scope>NUCLEOTIDE SEQUENCE [LARGE SCALE GENOMIC DNA]</scope>
    <source>
        <strain evidence="1 2">cv. Gransden 2004</strain>
    </source>
</reference>
<dbReference type="EMBL" id="ABEU02000008">
    <property type="status" value="NOT_ANNOTATED_CDS"/>
    <property type="molecule type" value="Genomic_DNA"/>
</dbReference>
<dbReference type="InterPro" id="IPR011009">
    <property type="entry name" value="Kinase-like_dom_sf"/>
</dbReference>